<reference evidence="9" key="2">
    <citation type="submission" date="2021-04" db="EMBL/GenBank/DDBJ databases">
        <authorList>
            <person name="Gilroy R."/>
        </authorList>
    </citation>
    <scope>NUCLEOTIDE SEQUENCE</scope>
    <source>
        <strain evidence="9">2239</strain>
    </source>
</reference>
<dbReference type="FunFam" id="1.10.10.200:FF:000002">
    <property type="entry name" value="Probable transcriptional regulatory protein CLM62_37755"/>
    <property type="match status" value="1"/>
</dbReference>
<dbReference type="InterPro" id="IPR026564">
    <property type="entry name" value="Transcrip_reg_TACO1-like_dom3"/>
</dbReference>
<dbReference type="SUPFAM" id="SSF75625">
    <property type="entry name" value="YebC-like"/>
    <property type="match status" value="1"/>
</dbReference>
<comment type="subcellular location">
    <subcellularLocation>
        <location evidence="6">Cytoplasm</location>
    </subcellularLocation>
</comment>
<keyword evidence="5 6" id="KW-0804">Transcription</keyword>
<dbReference type="Gene3D" id="1.10.10.200">
    <property type="match status" value="1"/>
</dbReference>
<evidence type="ECO:0000256" key="1">
    <source>
        <dbReference type="ARBA" id="ARBA00008724"/>
    </source>
</evidence>
<name>A0A9D1V512_9FIRM</name>
<dbReference type="NCBIfam" id="NF009044">
    <property type="entry name" value="PRK12378.1"/>
    <property type="match status" value="1"/>
</dbReference>
<evidence type="ECO:0000256" key="2">
    <source>
        <dbReference type="ARBA" id="ARBA00022490"/>
    </source>
</evidence>
<evidence type="ECO:0000313" key="9">
    <source>
        <dbReference type="EMBL" id="HIX06184.1"/>
    </source>
</evidence>
<keyword evidence="4 6" id="KW-0238">DNA-binding</keyword>
<dbReference type="EMBL" id="DXFW01000027">
    <property type="protein sequence ID" value="HIX06184.1"/>
    <property type="molecule type" value="Genomic_DNA"/>
</dbReference>
<comment type="caution">
    <text evidence="9">The sequence shown here is derived from an EMBL/GenBank/DDBJ whole genome shotgun (WGS) entry which is preliminary data.</text>
</comment>
<sequence>MSGHSKWNNIKRKKEKTDGQKAKIFTKVGREIAVAVRAGGADPNSNSKLRDLIAKAKSLNVPNDNIQRIIKRAEGGEKDNYEAITYEGYGPCGVAMMVETLTDNRNRTAANLRHYFDKFGGNLGNMGCVSFMFTQKGVIVLDGEGLDEEKVMEDCFDAGAEDFDMGDDVVEVTCDPDSFSDVRQALEDKGYSFISAEVEMVPATTTAITDEDNQKLMAKLLDALDDDDDVQNTWHNLENEEDLDR</sequence>
<evidence type="ECO:0000259" key="7">
    <source>
        <dbReference type="Pfam" id="PF01709"/>
    </source>
</evidence>
<feature type="domain" description="TACO1/YebC-like second and third" evidence="7">
    <location>
        <begin position="81"/>
        <end position="237"/>
    </location>
</feature>
<dbReference type="Proteomes" id="UP000824193">
    <property type="component" value="Unassembled WGS sequence"/>
</dbReference>
<dbReference type="GO" id="GO:0006355">
    <property type="term" value="P:regulation of DNA-templated transcription"/>
    <property type="evidence" value="ECO:0007669"/>
    <property type="project" value="UniProtKB-UniRule"/>
</dbReference>
<reference evidence="9" key="1">
    <citation type="journal article" date="2021" name="PeerJ">
        <title>Extensive microbial diversity within the chicken gut microbiome revealed by metagenomics and culture.</title>
        <authorList>
            <person name="Gilroy R."/>
            <person name="Ravi A."/>
            <person name="Getino M."/>
            <person name="Pursley I."/>
            <person name="Horton D.L."/>
            <person name="Alikhan N.F."/>
            <person name="Baker D."/>
            <person name="Gharbi K."/>
            <person name="Hall N."/>
            <person name="Watson M."/>
            <person name="Adriaenssens E.M."/>
            <person name="Foster-Nyarko E."/>
            <person name="Jarju S."/>
            <person name="Secka A."/>
            <person name="Antonio M."/>
            <person name="Oren A."/>
            <person name="Chaudhuri R.R."/>
            <person name="La Ragione R."/>
            <person name="Hildebrand F."/>
            <person name="Pallen M.J."/>
        </authorList>
    </citation>
    <scope>NUCLEOTIDE SEQUENCE</scope>
    <source>
        <strain evidence="9">2239</strain>
    </source>
</reference>
<dbReference type="NCBIfam" id="TIGR01033">
    <property type="entry name" value="YebC/PmpR family DNA-binding transcriptional regulator"/>
    <property type="match status" value="1"/>
</dbReference>
<dbReference type="AlphaFoldDB" id="A0A9D1V512"/>
<evidence type="ECO:0000259" key="8">
    <source>
        <dbReference type="Pfam" id="PF20772"/>
    </source>
</evidence>
<evidence type="ECO:0000256" key="6">
    <source>
        <dbReference type="HAMAP-Rule" id="MF_00693"/>
    </source>
</evidence>
<dbReference type="PANTHER" id="PTHR12532">
    <property type="entry name" value="TRANSLATIONAL ACTIVATOR OF CYTOCHROME C OXIDASE 1"/>
    <property type="match status" value="1"/>
</dbReference>
<organism evidence="9 10">
    <name type="scientific">Candidatus Allofournierella pullicola</name>
    <dbReference type="NCBI Taxonomy" id="2838596"/>
    <lineage>
        <taxon>Bacteria</taxon>
        <taxon>Bacillati</taxon>
        <taxon>Bacillota</taxon>
        <taxon>Clostridia</taxon>
        <taxon>Eubacteriales</taxon>
        <taxon>Oscillospiraceae</taxon>
        <taxon>Allofournierella</taxon>
    </lineage>
</organism>
<keyword evidence="2 6" id="KW-0963">Cytoplasm</keyword>
<dbReference type="GO" id="GO:0003677">
    <property type="term" value="F:DNA binding"/>
    <property type="evidence" value="ECO:0007669"/>
    <property type="project" value="UniProtKB-UniRule"/>
</dbReference>
<evidence type="ECO:0000313" key="10">
    <source>
        <dbReference type="Proteomes" id="UP000824193"/>
    </source>
</evidence>
<gene>
    <name evidence="9" type="ORF">H9865_08845</name>
</gene>
<evidence type="ECO:0000256" key="3">
    <source>
        <dbReference type="ARBA" id="ARBA00023015"/>
    </source>
</evidence>
<dbReference type="InterPro" id="IPR017856">
    <property type="entry name" value="Integrase-like_N"/>
</dbReference>
<dbReference type="NCBIfam" id="NF001030">
    <property type="entry name" value="PRK00110.1"/>
    <property type="match status" value="1"/>
</dbReference>
<accession>A0A9D1V512</accession>
<dbReference type="Gene3D" id="3.30.70.980">
    <property type="match status" value="2"/>
</dbReference>
<dbReference type="PANTHER" id="PTHR12532:SF6">
    <property type="entry name" value="TRANSCRIPTIONAL REGULATORY PROTEIN YEBC-RELATED"/>
    <property type="match status" value="1"/>
</dbReference>
<protein>
    <recommendedName>
        <fullName evidence="6">Probable transcriptional regulatory protein H9865_08845</fullName>
    </recommendedName>
</protein>
<feature type="domain" description="TACO1/YebC-like N-terminal" evidence="8">
    <location>
        <begin position="5"/>
        <end position="75"/>
    </location>
</feature>
<proteinExistence type="inferred from homology"/>
<dbReference type="InterPro" id="IPR049083">
    <property type="entry name" value="TACO1_YebC_N"/>
</dbReference>
<dbReference type="InterPro" id="IPR002876">
    <property type="entry name" value="Transcrip_reg_TACO1-like"/>
</dbReference>
<evidence type="ECO:0000256" key="4">
    <source>
        <dbReference type="ARBA" id="ARBA00023125"/>
    </source>
</evidence>
<keyword evidence="3 6" id="KW-0805">Transcription regulation</keyword>
<comment type="similarity">
    <text evidence="1 6">Belongs to the TACO1 family.</text>
</comment>
<dbReference type="HAMAP" id="MF_00693">
    <property type="entry name" value="Transcrip_reg_TACO1"/>
    <property type="match status" value="1"/>
</dbReference>
<dbReference type="FunFam" id="3.30.70.980:FF:000002">
    <property type="entry name" value="Probable transcriptional regulatory protein YebC"/>
    <property type="match status" value="1"/>
</dbReference>
<dbReference type="InterPro" id="IPR048300">
    <property type="entry name" value="TACO1_YebC-like_2nd/3rd_dom"/>
</dbReference>
<dbReference type="GO" id="GO:0005829">
    <property type="term" value="C:cytosol"/>
    <property type="evidence" value="ECO:0007669"/>
    <property type="project" value="TreeGrafter"/>
</dbReference>
<dbReference type="InterPro" id="IPR029072">
    <property type="entry name" value="YebC-like"/>
</dbReference>
<dbReference type="Pfam" id="PF01709">
    <property type="entry name" value="Transcrip_reg"/>
    <property type="match status" value="1"/>
</dbReference>
<dbReference type="Pfam" id="PF20772">
    <property type="entry name" value="TACO1_YebC_N"/>
    <property type="match status" value="1"/>
</dbReference>
<evidence type="ECO:0000256" key="5">
    <source>
        <dbReference type="ARBA" id="ARBA00023163"/>
    </source>
</evidence>